<dbReference type="SUPFAM" id="SSF46565">
    <property type="entry name" value="Chaperone J-domain"/>
    <property type="match status" value="1"/>
</dbReference>
<keyword evidence="4" id="KW-1185">Reference proteome</keyword>
<dbReference type="GO" id="GO:0042026">
    <property type="term" value="P:protein refolding"/>
    <property type="evidence" value="ECO:0007669"/>
    <property type="project" value="TreeGrafter"/>
</dbReference>
<dbReference type="Pfam" id="PF01556">
    <property type="entry name" value="DnaJ_C"/>
    <property type="match status" value="1"/>
</dbReference>
<dbReference type="Gene3D" id="2.60.260.20">
    <property type="entry name" value="Urease metallochaperone UreE, N-terminal domain"/>
    <property type="match status" value="2"/>
</dbReference>
<gene>
    <name evidence="3" type="ORF">FJR47_02320</name>
</gene>
<dbReference type="KEGG" id="suln:FJR47_02320"/>
<evidence type="ECO:0000313" key="3">
    <source>
        <dbReference type="EMBL" id="QFR42806.1"/>
    </source>
</evidence>
<dbReference type="AlphaFoldDB" id="A0AAJ4A2S2"/>
<dbReference type="SMART" id="SM00271">
    <property type="entry name" value="DnaJ"/>
    <property type="match status" value="1"/>
</dbReference>
<dbReference type="InterPro" id="IPR018253">
    <property type="entry name" value="DnaJ_domain_CS"/>
</dbReference>
<dbReference type="PROSITE" id="PS00636">
    <property type="entry name" value="DNAJ_1"/>
    <property type="match status" value="1"/>
</dbReference>
<dbReference type="PRINTS" id="PR00625">
    <property type="entry name" value="JDOMAIN"/>
</dbReference>
<dbReference type="PANTHER" id="PTHR43096">
    <property type="entry name" value="DNAJ HOMOLOG 1, MITOCHONDRIAL-RELATED"/>
    <property type="match status" value="1"/>
</dbReference>
<accession>A0AAJ4A2S2</accession>
<organism evidence="3 4">
    <name type="scientific">Sulfurimonas xiamenensis</name>
    <dbReference type="NCBI Taxonomy" id="2590021"/>
    <lineage>
        <taxon>Bacteria</taxon>
        <taxon>Pseudomonadati</taxon>
        <taxon>Campylobacterota</taxon>
        <taxon>Epsilonproteobacteria</taxon>
        <taxon>Campylobacterales</taxon>
        <taxon>Sulfurimonadaceae</taxon>
        <taxon>Sulfurimonas</taxon>
    </lineage>
</organism>
<dbReference type="PANTHER" id="PTHR43096:SF52">
    <property type="entry name" value="DNAJ HOMOLOG 1, MITOCHONDRIAL-RELATED"/>
    <property type="match status" value="1"/>
</dbReference>
<dbReference type="PROSITE" id="PS50076">
    <property type="entry name" value="DNAJ_2"/>
    <property type="match status" value="1"/>
</dbReference>
<name>A0AAJ4A2S2_9BACT</name>
<dbReference type="GO" id="GO:0005737">
    <property type="term" value="C:cytoplasm"/>
    <property type="evidence" value="ECO:0007669"/>
    <property type="project" value="TreeGrafter"/>
</dbReference>
<dbReference type="InterPro" id="IPR008971">
    <property type="entry name" value="HSP40/DnaJ_pept-bd"/>
</dbReference>
<dbReference type="CDD" id="cd10747">
    <property type="entry name" value="DnaJ_C"/>
    <property type="match status" value="1"/>
</dbReference>
<dbReference type="InterPro" id="IPR036869">
    <property type="entry name" value="J_dom_sf"/>
</dbReference>
<evidence type="ECO:0000256" key="1">
    <source>
        <dbReference type="ARBA" id="ARBA00023186"/>
    </source>
</evidence>
<dbReference type="Gene3D" id="1.10.287.110">
    <property type="entry name" value="DnaJ domain"/>
    <property type="match status" value="1"/>
</dbReference>
<proteinExistence type="predicted"/>
<dbReference type="InterPro" id="IPR001623">
    <property type="entry name" value="DnaJ_domain"/>
</dbReference>
<sequence length="297" mass="32987">MSKSLYETLEVSENASEAEIKKAYRKLARQYHPDVNKDKDAEEKFKEINAAYEILSDKQKKAQYDMHGDNMFGGQNFHDFSRSYGGGQADLDEILRSMFSGGGFGGFGGGGFSSSGFGNFGGGGFQQQQQPNLDIETNVTIPFSVSILGGSHSVSLNGERFDIKIPAGVKSGEKMRVKGKGHKQGSRAGDLFLKISVAPSPEYIREDDDLIKKFDVPLYAALFGEKISIQTLEKEIKLKIPQNTKNGQRFRVKEMGAMNRKTKVRGNLYLEANIVLPKVEDLNEKLVELMKEKLPKN</sequence>
<protein>
    <submittedName>
        <fullName evidence="3">J domain-containing protein</fullName>
    </submittedName>
</protein>
<evidence type="ECO:0000259" key="2">
    <source>
        <dbReference type="PROSITE" id="PS50076"/>
    </source>
</evidence>
<dbReference type="Proteomes" id="UP000326061">
    <property type="component" value="Chromosome"/>
</dbReference>
<dbReference type="Pfam" id="PF00226">
    <property type="entry name" value="DnaJ"/>
    <property type="match status" value="1"/>
</dbReference>
<dbReference type="CDD" id="cd06257">
    <property type="entry name" value="DnaJ"/>
    <property type="match status" value="1"/>
</dbReference>
<dbReference type="InterPro" id="IPR002939">
    <property type="entry name" value="DnaJ_C"/>
</dbReference>
<reference evidence="4" key="1">
    <citation type="submission" date="2019-06" db="EMBL/GenBank/DDBJ databases">
        <title>Sulfurimonas gotlandica sp. nov., a chemoautotrophic and psychrotolerant epsilonproteobacterium isolated from a pelagic redoxcline, and an emended description of the genus Sulfurimonas.</title>
        <authorList>
            <person name="Wang S."/>
            <person name="Jiang L."/>
            <person name="Shao Z."/>
        </authorList>
    </citation>
    <scope>NUCLEOTIDE SEQUENCE [LARGE SCALE GENOMIC DNA]</scope>
    <source>
        <strain evidence="4">1-1N</strain>
    </source>
</reference>
<feature type="domain" description="J" evidence="2">
    <location>
        <begin position="4"/>
        <end position="68"/>
    </location>
</feature>
<dbReference type="SUPFAM" id="SSF49493">
    <property type="entry name" value="HSP40/DnaJ peptide-binding domain"/>
    <property type="match status" value="2"/>
</dbReference>
<dbReference type="EMBL" id="CP041166">
    <property type="protein sequence ID" value="QFR42806.1"/>
    <property type="molecule type" value="Genomic_DNA"/>
</dbReference>
<keyword evidence="1" id="KW-0143">Chaperone</keyword>
<dbReference type="RefSeq" id="WP_152298869.1">
    <property type="nucleotide sequence ID" value="NZ_CP041166.1"/>
</dbReference>
<dbReference type="GO" id="GO:0051082">
    <property type="term" value="F:unfolded protein binding"/>
    <property type="evidence" value="ECO:0007669"/>
    <property type="project" value="InterPro"/>
</dbReference>
<evidence type="ECO:0000313" key="4">
    <source>
        <dbReference type="Proteomes" id="UP000326061"/>
    </source>
</evidence>